<keyword evidence="5 7" id="KW-1133">Transmembrane helix</keyword>
<evidence type="ECO:0000256" key="5">
    <source>
        <dbReference type="ARBA" id="ARBA00022989"/>
    </source>
</evidence>
<reference evidence="10 11" key="1">
    <citation type="journal article" date="2022" name="Microbiol. Res.">
        <title>Comparative genome analysis, predicted lifestyle and antimicrobial strategies of Lactococcus carnosus and Lactococcus paracarnosus isolated from meat.</title>
        <authorList>
            <person name="Werum V."/>
            <person name="Ehrmann M."/>
            <person name="Vogel R."/>
            <person name="Hilgarth M."/>
        </authorList>
    </citation>
    <scope>NUCLEOTIDE SEQUENCE [LARGE SCALE GENOMIC DNA]</scope>
    <source>
        <strain evidence="10 11">TMW21897</strain>
    </source>
</reference>
<dbReference type="SUPFAM" id="SSF52540">
    <property type="entry name" value="P-loop containing nucleoside triphosphate hydrolases"/>
    <property type="match status" value="1"/>
</dbReference>
<evidence type="ECO:0000313" key="11">
    <source>
        <dbReference type="Proteomes" id="UP001522462"/>
    </source>
</evidence>
<feature type="domain" description="ABC transmembrane type-1" evidence="9">
    <location>
        <begin position="33"/>
        <end position="311"/>
    </location>
</feature>
<gene>
    <name evidence="10" type="ORF">GYN19_09025</name>
</gene>
<dbReference type="InterPro" id="IPR027417">
    <property type="entry name" value="P-loop_NTPase"/>
</dbReference>
<dbReference type="SUPFAM" id="SSF90123">
    <property type="entry name" value="ABC transporter transmembrane region"/>
    <property type="match status" value="1"/>
</dbReference>
<evidence type="ECO:0000259" key="9">
    <source>
        <dbReference type="PROSITE" id="PS50929"/>
    </source>
</evidence>
<protein>
    <submittedName>
        <fullName evidence="10">ABC transporter ATP-binding protein</fullName>
    </submittedName>
</protein>
<dbReference type="PANTHER" id="PTHR43394:SF1">
    <property type="entry name" value="ATP-BINDING CASSETTE SUB-FAMILY B MEMBER 10, MITOCHONDRIAL"/>
    <property type="match status" value="1"/>
</dbReference>
<dbReference type="CDD" id="cd18551">
    <property type="entry name" value="ABC_6TM_LmrA_like"/>
    <property type="match status" value="1"/>
</dbReference>
<dbReference type="Proteomes" id="UP001522462">
    <property type="component" value="Unassembled WGS sequence"/>
</dbReference>
<keyword evidence="4 10" id="KW-0067">ATP-binding</keyword>
<evidence type="ECO:0000256" key="1">
    <source>
        <dbReference type="ARBA" id="ARBA00004651"/>
    </source>
</evidence>
<dbReference type="InterPro" id="IPR003593">
    <property type="entry name" value="AAA+_ATPase"/>
</dbReference>
<dbReference type="PROSITE" id="PS50893">
    <property type="entry name" value="ABC_TRANSPORTER_2"/>
    <property type="match status" value="1"/>
</dbReference>
<dbReference type="Pfam" id="PF00664">
    <property type="entry name" value="ABC_membrane"/>
    <property type="match status" value="1"/>
</dbReference>
<keyword evidence="3" id="KW-0547">Nucleotide-binding</keyword>
<keyword evidence="11" id="KW-1185">Reference proteome</keyword>
<keyword evidence="6 7" id="KW-0472">Membrane</keyword>
<feature type="domain" description="ABC transporter" evidence="8">
    <location>
        <begin position="342"/>
        <end position="577"/>
    </location>
</feature>
<dbReference type="InterPro" id="IPR011527">
    <property type="entry name" value="ABC1_TM_dom"/>
</dbReference>
<feature type="transmembrane region" description="Helical" evidence="7">
    <location>
        <begin position="29"/>
        <end position="48"/>
    </location>
</feature>
<name>A0ABT0ANF6_9LACT</name>
<comment type="subcellular location">
    <subcellularLocation>
        <location evidence="1">Cell membrane</location>
        <topology evidence="1">Multi-pass membrane protein</topology>
    </subcellularLocation>
</comment>
<sequence>MKVEKNYSLNEYGTKEFFELIKSVFQKKILFCIGIILSILSSSSSLIIPQLTKHVIDTSTISTFKSSTLFLLTLMFLTQLFFSAISNYTLRYVGEYTVKELRDKIWNHLLYLPISFFDNHKSTKTVSHLVNDTTVIKEVVSEQLPNFISGVIQLTGSLIILFIMDWKMPSIMFLSVPVFALIMKPIGMTMVKLGNQLQLSIAEFNTEASEKLSEIRLVKSSNTEKYESDSGKDFISKIFTISMQDAKIEAILQPIMMTLILAMFSGILGYGAIRVQSGDMTTGTLVAFLLYLFNITAPIASFLGFFNHVKKSIGATKHLDFILKQSTEILNKGIGIDDNFSIVGENIDFSYTSSSSVLKNINFEAYPGQIIAFAGPSGSGKTTLFSLIEGFYTPSYGNIYIGNHNLKELRIDKVRRHIGYVSQDSPVFSGSIRSNLNYGLNYELSDNEIWQGLQLAHADSFVRNLKDGLNTTLGERGTKLSGGQKQRIVIARAFIRNPDILMLDEATANLDGQSEEKIQQAIKSLMKDRTTLIIAHRLSTIVKADKIFFLENGEITGSGTHQELMKNHSLYAKYVKEQLI</sequence>
<dbReference type="InterPro" id="IPR017871">
    <property type="entry name" value="ABC_transporter-like_CS"/>
</dbReference>
<evidence type="ECO:0000256" key="2">
    <source>
        <dbReference type="ARBA" id="ARBA00022692"/>
    </source>
</evidence>
<dbReference type="GO" id="GO:0005524">
    <property type="term" value="F:ATP binding"/>
    <property type="evidence" value="ECO:0007669"/>
    <property type="project" value="UniProtKB-KW"/>
</dbReference>
<dbReference type="InterPro" id="IPR039421">
    <property type="entry name" value="Type_1_exporter"/>
</dbReference>
<evidence type="ECO:0000256" key="6">
    <source>
        <dbReference type="ARBA" id="ARBA00023136"/>
    </source>
</evidence>
<evidence type="ECO:0000259" key="8">
    <source>
        <dbReference type="PROSITE" id="PS50893"/>
    </source>
</evidence>
<keyword evidence="2 7" id="KW-0812">Transmembrane</keyword>
<evidence type="ECO:0000256" key="7">
    <source>
        <dbReference type="SAM" id="Phobius"/>
    </source>
</evidence>
<feature type="transmembrane region" description="Helical" evidence="7">
    <location>
        <begin position="285"/>
        <end position="306"/>
    </location>
</feature>
<dbReference type="Gene3D" id="1.20.1560.10">
    <property type="entry name" value="ABC transporter type 1, transmembrane domain"/>
    <property type="match status" value="1"/>
</dbReference>
<proteinExistence type="predicted"/>
<feature type="transmembrane region" description="Helical" evidence="7">
    <location>
        <begin position="170"/>
        <end position="191"/>
    </location>
</feature>
<evidence type="ECO:0000256" key="4">
    <source>
        <dbReference type="ARBA" id="ARBA00022840"/>
    </source>
</evidence>
<evidence type="ECO:0000256" key="3">
    <source>
        <dbReference type="ARBA" id="ARBA00022741"/>
    </source>
</evidence>
<dbReference type="Pfam" id="PF00005">
    <property type="entry name" value="ABC_tran"/>
    <property type="match status" value="1"/>
</dbReference>
<accession>A0ABT0ANF6</accession>
<feature type="transmembrane region" description="Helical" evidence="7">
    <location>
        <begin position="251"/>
        <end position="273"/>
    </location>
</feature>
<dbReference type="PANTHER" id="PTHR43394">
    <property type="entry name" value="ATP-DEPENDENT PERMEASE MDL1, MITOCHONDRIAL"/>
    <property type="match status" value="1"/>
</dbReference>
<dbReference type="InterPro" id="IPR036640">
    <property type="entry name" value="ABC1_TM_sf"/>
</dbReference>
<comment type="caution">
    <text evidence="10">The sequence shown here is derived from an EMBL/GenBank/DDBJ whole genome shotgun (WGS) entry which is preliminary data.</text>
</comment>
<dbReference type="InterPro" id="IPR003439">
    <property type="entry name" value="ABC_transporter-like_ATP-bd"/>
</dbReference>
<organism evidence="10 11">
    <name type="scientific">Pseudolactococcus paracarnosus</name>
    <dbReference type="NCBI Taxonomy" id="2749962"/>
    <lineage>
        <taxon>Bacteria</taxon>
        <taxon>Bacillati</taxon>
        <taxon>Bacillota</taxon>
        <taxon>Bacilli</taxon>
        <taxon>Lactobacillales</taxon>
        <taxon>Streptococcaceae</taxon>
        <taxon>Pseudolactococcus</taxon>
    </lineage>
</organism>
<dbReference type="SMART" id="SM00382">
    <property type="entry name" value="AAA"/>
    <property type="match status" value="1"/>
</dbReference>
<dbReference type="EMBL" id="JAAEDA010000014">
    <property type="protein sequence ID" value="MCJ1978092.1"/>
    <property type="molecule type" value="Genomic_DNA"/>
</dbReference>
<dbReference type="PROSITE" id="PS00211">
    <property type="entry name" value="ABC_TRANSPORTER_1"/>
    <property type="match status" value="1"/>
</dbReference>
<dbReference type="PROSITE" id="PS50929">
    <property type="entry name" value="ABC_TM1F"/>
    <property type="match status" value="1"/>
</dbReference>
<evidence type="ECO:0000313" key="10">
    <source>
        <dbReference type="EMBL" id="MCJ1978092.1"/>
    </source>
</evidence>
<feature type="transmembrane region" description="Helical" evidence="7">
    <location>
        <begin position="68"/>
        <end position="90"/>
    </location>
</feature>
<dbReference type="Gene3D" id="3.40.50.300">
    <property type="entry name" value="P-loop containing nucleotide triphosphate hydrolases"/>
    <property type="match status" value="1"/>
</dbReference>